<dbReference type="EMBL" id="CM000766">
    <property type="protein sequence ID" value="KXG25076.1"/>
    <property type="molecule type" value="Genomic_DNA"/>
</dbReference>
<dbReference type="InParanoid" id="A0A1B6PHA9"/>
<accession>A0A1B6PHA9</accession>
<dbReference type="AlphaFoldDB" id="A0A1B6PHA9"/>
<dbReference type="Gramene" id="KXG25076">
    <property type="protein sequence ID" value="KXG25076"/>
    <property type="gene ID" value="SORBI_3007G116400"/>
</dbReference>
<name>A0A1B6PHA9_SORBI</name>
<organism evidence="1 2">
    <name type="scientific">Sorghum bicolor</name>
    <name type="common">Sorghum</name>
    <name type="synonym">Sorghum vulgare</name>
    <dbReference type="NCBI Taxonomy" id="4558"/>
    <lineage>
        <taxon>Eukaryota</taxon>
        <taxon>Viridiplantae</taxon>
        <taxon>Streptophyta</taxon>
        <taxon>Embryophyta</taxon>
        <taxon>Tracheophyta</taxon>
        <taxon>Spermatophyta</taxon>
        <taxon>Magnoliopsida</taxon>
        <taxon>Liliopsida</taxon>
        <taxon>Poales</taxon>
        <taxon>Poaceae</taxon>
        <taxon>PACMAD clade</taxon>
        <taxon>Panicoideae</taxon>
        <taxon>Andropogonodae</taxon>
        <taxon>Andropogoneae</taxon>
        <taxon>Sorghinae</taxon>
        <taxon>Sorghum</taxon>
    </lineage>
</organism>
<evidence type="ECO:0000313" key="1">
    <source>
        <dbReference type="EMBL" id="KXG25076.1"/>
    </source>
</evidence>
<proteinExistence type="predicted"/>
<sequence>MTGIFLIRKLHPIHSRQVYTDSYVSCNDKIIADYGEHEGHTSLLHSTETSQATYRDAVTPMNVCVLAETQIAPATTPDYQSLHGDRPRTKIDLVVLMNPICAMLKSAV</sequence>
<protein>
    <submittedName>
        <fullName evidence="1">Uncharacterized protein</fullName>
    </submittedName>
</protein>
<reference evidence="2" key="2">
    <citation type="journal article" date="2018" name="Plant J.">
        <title>The Sorghum bicolor reference genome: improved assembly, gene annotations, a transcriptome atlas, and signatures of genome organization.</title>
        <authorList>
            <person name="McCormick R.F."/>
            <person name="Truong S.K."/>
            <person name="Sreedasyam A."/>
            <person name="Jenkins J."/>
            <person name="Shu S."/>
            <person name="Sims D."/>
            <person name="Kennedy M."/>
            <person name="Amirebrahimi M."/>
            <person name="Weers B.D."/>
            <person name="McKinley B."/>
            <person name="Mattison A."/>
            <person name="Morishige D.T."/>
            <person name="Grimwood J."/>
            <person name="Schmutz J."/>
            <person name="Mullet J.E."/>
        </authorList>
    </citation>
    <scope>NUCLEOTIDE SEQUENCE [LARGE SCALE GENOMIC DNA]</scope>
    <source>
        <strain evidence="2">cv. BTx623</strain>
    </source>
</reference>
<reference evidence="1 2" key="1">
    <citation type="journal article" date="2009" name="Nature">
        <title>The Sorghum bicolor genome and the diversification of grasses.</title>
        <authorList>
            <person name="Paterson A.H."/>
            <person name="Bowers J.E."/>
            <person name="Bruggmann R."/>
            <person name="Dubchak I."/>
            <person name="Grimwood J."/>
            <person name="Gundlach H."/>
            <person name="Haberer G."/>
            <person name="Hellsten U."/>
            <person name="Mitros T."/>
            <person name="Poliakov A."/>
            <person name="Schmutz J."/>
            <person name="Spannagl M."/>
            <person name="Tang H."/>
            <person name="Wang X."/>
            <person name="Wicker T."/>
            <person name="Bharti A.K."/>
            <person name="Chapman J."/>
            <person name="Feltus F.A."/>
            <person name="Gowik U."/>
            <person name="Grigoriev I.V."/>
            <person name="Lyons E."/>
            <person name="Maher C.A."/>
            <person name="Martis M."/>
            <person name="Narechania A."/>
            <person name="Otillar R.P."/>
            <person name="Penning B.W."/>
            <person name="Salamov A.A."/>
            <person name="Wang Y."/>
            <person name="Zhang L."/>
            <person name="Carpita N.C."/>
            <person name="Freeling M."/>
            <person name="Gingle A.R."/>
            <person name="Hash C.T."/>
            <person name="Keller B."/>
            <person name="Klein P."/>
            <person name="Kresovich S."/>
            <person name="McCann M.C."/>
            <person name="Ming R."/>
            <person name="Peterson D.G."/>
            <person name="Mehboob-ur-Rahman"/>
            <person name="Ware D."/>
            <person name="Westhoff P."/>
            <person name="Mayer K.F."/>
            <person name="Messing J."/>
            <person name="Rokhsar D.S."/>
        </authorList>
    </citation>
    <scope>NUCLEOTIDE SEQUENCE [LARGE SCALE GENOMIC DNA]</scope>
    <source>
        <strain evidence="2">cv. BTx623</strain>
    </source>
</reference>
<keyword evidence="2" id="KW-1185">Reference proteome</keyword>
<gene>
    <name evidence="1" type="ORF">SORBI_3007G116400</name>
</gene>
<dbReference type="Proteomes" id="UP000000768">
    <property type="component" value="Chromosome 7"/>
</dbReference>
<evidence type="ECO:0000313" key="2">
    <source>
        <dbReference type="Proteomes" id="UP000000768"/>
    </source>
</evidence>